<evidence type="ECO:0000313" key="12">
    <source>
        <dbReference type="Proteomes" id="UP000250192"/>
    </source>
</evidence>
<keyword evidence="6 9" id="KW-0028">Amino-acid biosynthesis</keyword>
<accession>A0A2X0VEP6</accession>
<dbReference type="SUPFAM" id="SSF51366">
    <property type="entry name" value="Ribulose-phoshate binding barrel"/>
    <property type="match status" value="1"/>
</dbReference>
<evidence type="ECO:0000256" key="4">
    <source>
        <dbReference type="ARBA" id="ARBA00009667"/>
    </source>
</evidence>
<reference evidence="11 12" key="1">
    <citation type="submission" date="2018-06" db="EMBL/GenBank/DDBJ databases">
        <authorList>
            <consortium name="Pathogen Informatics"/>
            <person name="Doyle S."/>
        </authorList>
    </citation>
    <scope>NUCLEOTIDE SEQUENCE [LARGE SCALE GENOMIC DNA]</scope>
    <source>
        <strain evidence="11 12">NCTC9935</strain>
    </source>
</reference>
<dbReference type="Gene3D" id="3.20.20.70">
    <property type="entry name" value="Aldolase class I"/>
    <property type="match status" value="1"/>
</dbReference>
<evidence type="ECO:0000256" key="2">
    <source>
        <dbReference type="ARBA" id="ARBA00004496"/>
    </source>
</evidence>
<comment type="similarity">
    <text evidence="4 9 10">Belongs to the HisA/HisF family.</text>
</comment>
<comment type="pathway">
    <text evidence="3 9">Amino-acid biosynthesis; L-histidine biosynthesis; L-histidine from 5-phospho-alpha-D-ribose 1-diphosphate: step 4/9.</text>
</comment>
<evidence type="ECO:0000256" key="6">
    <source>
        <dbReference type="ARBA" id="ARBA00022605"/>
    </source>
</evidence>
<dbReference type="InterPro" id="IPR044524">
    <property type="entry name" value="Isoase_HisA-like"/>
</dbReference>
<keyword evidence="5 9" id="KW-0963">Cytoplasm</keyword>
<name>A0A2X0VEP6_9ACTO</name>
<dbReference type="InterPro" id="IPR011060">
    <property type="entry name" value="RibuloseP-bd_barrel"/>
</dbReference>
<keyword evidence="7 9" id="KW-0368">Histidine biosynthesis</keyword>
<dbReference type="RefSeq" id="WP_111823993.1">
    <property type="nucleotide sequence ID" value="NZ_CBDERX010000025.1"/>
</dbReference>
<comment type="catalytic activity">
    <reaction evidence="1 9">
        <text>1-(5-phospho-beta-D-ribosyl)-5-[(5-phospho-beta-D-ribosylamino)methylideneamino]imidazole-4-carboxamide = 5-[(5-phospho-1-deoxy-D-ribulos-1-ylimino)methylamino]-1-(5-phospho-beta-D-ribosyl)imidazole-4-carboxamide</text>
        <dbReference type="Rhea" id="RHEA:15469"/>
        <dbReference type="ChEBI" id="CHEBI:58435"/>
        <dbReference type="ChEBI" id="CHEBI:58525"/>
        <dbReference type="EC" id="5.3.1.16"/>
    </reaction>
</comment>
<keyword evidence="8 9" id="KW-0413">Isomerase</keyword>
<dbReference type="GeneID" id="93758988"/>
<evidence type="ECO:0000256" key="9">
    <source>
        <dbReference type="HAMAP-Rule" id="MF_01014"/>
    </source>
</evidence>
<dbReference type="OrthoDB" id="9807749at2"/>
<dbReference type="HAMAP" id="MF_01014">
    <property type="entry name" value="HisA"/>
    <property type="match status" value="1"/>
</dbReference>
<dbReference type="InterPro" id="IPR013785">
    <property type="entry name" value="Aldolase_TIM"/>
</dbReference>
<evidence type="ECO:0000256" key="3">
    <source>
        <dbReference type="ARBA" id="ARBA00005133"/>
    </source>
</evidence>
<evidence type="ECO:0000256" key="7">
    <source>
        <dbReference type="ARBA" id="ARBA00023102"/>
    </source>
</evidence>
<feature type="active site" description="Proton donor" evidence="9">
    <location>
        <position position="129"/>
    </location>
</feature>
<dbReference type="UniPathway" id="UPA00031">
    <property type="reaction ID" value="UER00009"/>
</dbReference>
<feature type="active site" description="Proton acceptor" evidence="9">
    <location>
        <position position="11"/>
    </location>
</feature>
<sequence>MTILELLPAIDVTGGLAVRLSSGSIDEGSWGSPLDVARSFVEAGARWVHLVDLDLAFGRGDNSELLARVIREVPVRVELSGGIASRSAIEAGLDMGPERVNIATQALNDIDGVCEAVGAFGERVAVCLDVRGDRLFARGGSGEGGNVWDALRILNEAGVVRLVVTDVTRDGQMNGSNRDLLARVAQETPARVIASGGVNSLADIEALRALGIEGAIVGKALYQGAFTMADALAVAGIEESA</sequence>
<evidence type="ECO:0000256" key="8">
    <source>
        <dbReference type="ARBA" id="ARBA00023235"/>
    </source>
</evidence>
<gene>
    <name evidence="11" type="primary">priA_1</name>
    <name evidence="9" type="synonym">hisA</name>
    <name evidence="11" type="ORF">NCTC9935_01506</name>
</gene>
<proteinExistence type="inferred from homology"/>
<dbReference type="PANTHER" id="PTHR43090:SF2">
    <property type="entry name" value="1-(5-PHOSPHORIBOSYL)-5-[(5-PHOSPHORIBOSYLAMINO)METHYLIDENEAMINO] IMIDAZOLE-4-CARBOXAMIDE ISOMERASE"/>
    <property type="match status" value="1"/>
</dbReference>
<dbReference type="Pfam" id="PF00977">
    <property type="entry name" value="His_biosynth"/>
    <property type="match status" value="1"/>
</dbReference>
<evidence type="ECO:0000256" key="10">
    <source>
        <dbReference type="RuleBase" id="RU003657"/>
    </source>
</evidence>
<keyword evidence="12" id="KW-1185">Reference proteome</keyword>
<dbReference type="GO" id="GO:0003949">
    <property type="term" value="F:1-(5-phosphoribosyl)-5-[(5-phosphoribosylamino)methylideneamino]imidazole-4-carboxamide isomerase activity"/>
    <property type="evidence" value="ECO:0007669"/>
    <property type="project" value="UniProtKB-UniRule"/>
</dbReference>
<dbReference type="FunFam" id="3.20.20.70:FF:000009">
    <property type="entry name" value="1-(5-phosphoribosyl)-5-[(5-phosphoribosylamino)methylideneamino] imidazole-4-carboxamide isomerase"/>
    <property type="match status" value="1"/>
</dbReference>
<dbReference type="InterPro" id="IPR023016">
    <property type="entry name" value="HisA/PriA"/>
</dbReference>
<dbReference type="AlphaFoldDB" id="A0A2X0VEP6"/>
<organism evidence="11 12">
    <name type="scientific">Schaalia odontolytica</name>
    <dbReference type="NCBI Taxonomy" id="1660"/>
    <lineage>
        <taxon>Bacteria</taxon>
        <taxon>Bacillati</taxon>
        <taxon>Actinomycetota</taxon>
        <taxon>Actinomycetes</taxon>
        <taxon>Actinomycetales</taxon>
        <taxon>Actinomycetaceae</taxon>
        <taxon>Schaalia</taxon>
    </lineage>
</organism>
<dbReference type="GO" id="GO:0000105">
    <property type="term" value="P:L-histidine biosynthetic process"/>
    <property type="evidence" value="ECO:0007669"/>
    <property type="project" value="UniProtKB-UniRule"/>
</dbReference>
<dbReference type="GO" id="GO:0000162">
    <property type="term" value="P:L-tryptophan biosynthetic process"/>
    <property type="evidence" value="ECO:0007669"/>
    <property type="project" value="TreeGrafter"/>
</dbReference>
<comment type="subcellular location">
    <subcellularLocation>
        <location evidence="2 9">Cytoplasm</location>
    </subcellularLocation>
</comment>
<evidence type="ECO:0000256" key="1">
    <source>
        <dbReference type="ARBA" id="ARBA00000901"/>
    </source>
</evidence>
<protein>
    <recommendedName>
        <fullName evidence="9">1-(5-phosphoribosyl)-5-[(5-phosphoribosylamino)methylideneamino] imidazole-4-carboxamide isomerase</fullName>
        <ecNumber evidence="9">5.3.1.16</ecNumber>
    </recommendedName>
    <alternativeName>
        <fullName evidence="9">Phosphoribosylformimino-5-aminoimidazole carboxamide ribotide isomerase</fullName>
    </alternativeName>
</protein>
<dbReference type="InterPro" id="IPR006062">
    <property type="entry name" value="His_biosynth"/>
</dbReference>
<evidence type="ECO:0000313" key="11">
    <source>
        <dbReference type="EMBL" id="SPT55987.1"/>
    </source>
</evidence>
<dbReference type="EC" id="5.3.1.16" evidence="9"/>
<dbReference type="STRING" id="1660.APY09_08885"/>
<dbReference type="GO" id="GO:0005737">
    <property type="term" value="C:cytoplasm"/>
    <property type="evidence" value="ECO:0007669"/>
    <property type="project" value="UniProtKB-SubCell"/>
</dbReference>
<evidence type="ECO:0000256" key="5">
    <source>
        <dbReference type="ARBA" id="ARBA00022490"/>
    </source>
</evidence>
<dbReference type="Proteomes" id="UP000250192">
    <property type="component" value="Unassembled WGS sequence"/>
</dbReference>
<dbReference type="PANTHER" id="PTHR43090">
    <property type="entry name" value="1-(5-PHOSPHORIBOSYL)-5-[(5-PHOSPHORIBOSYLAMINO)METHYLIDENEAMINO] IMIDAZOLE-4-CARBOXAMIDE ISOMERASE"/>
    <property type="match status" value="1"/>
</dbReference>
<dbReference type="EMBL" id="UAPR01000005">
    <property type="protein sequence ID" value="SPT55987.1"/>
    <property type="molecule type" value="Genomic_DNA"/>
</dbReference>
<dbReference type="CDD" id="cd04732">
    <property type="entry name" value="HisA"/>
    <property type="match status" value="1"/>
</dbReference>